<dbReference type="EMBL" id="JAMTCK010000016">
    <property type="protein sequence ID" value="MCP2168945.1"/>
    <property type="molecule type" value="Genomic_DNA"/>
</dbReference>
<accession>A0AAE3GK51</accession>
<evidence type="ECO:0000313" key="3">
    <source>
        <dbReference type="Proteomes" id="UP001206128"/>
    </source>
</evidence>
<reference evidence="2" key="1">
    <citation type="submission" date="2022-06" db="EMBL/GenBank/DDBJ databases">
        <title>Genomic Encyclopedia of Archaeal and Bacterial Type Strains, Phase II (KMG-II): from individual species to whole genera.</title>
        <authorList>
            <person name="Goeker M."/>
        </authorList>
    </citation>
    <scope>NUCLEOTIDE SEQUENCE</scope>
    <source>
        <strain evidence="2">DSM 43935</strain>
    </source>
</reference>
<keyword evidence="1" id="KW-0472">Membrane</keyword>
<keyword evidence="1" id="KW-1133">Transmembrane helix</keyword>
<evidence type="ECO:0000313" key="2">
    <source>
        <dbReference type="EMBL" id="MCP2168945.1"/>
    </source>
</evidence>
<keyword evidence="3" id="KW-1185">Reference proteome</keyword>
<comment type="caution">
    <text evidence="2">The sequence shown here is derived from an EMBL/GenBank/DDBJ whole genome shotgun (WGS) entry which is preliminary data.</text>
</comment>
<dbReference type="Pfam" id="PF13630">
    <property type="entry name" value="SdpI"/>
    <property type="match status" value="1"/>
</dbReference>
<protein>
    <submittedName>
        <fullName evidence="2">SdpI/YhfL protein family protein</fullName>
    </submittedName>
</protein>
<sequence>MVLRILVGELPVGMVWATPDGVSGKARSAGAYPRFVNLAADAATTAAPFWVRLLLLIVLALAGLAIGTVGFLGWRGALRRNPFAGVRTRATMRDDETFRLANQVGGLPMLVAGLVGVVGGVVAFGMPSGTGTVIAVLIGVAGMIGMSLAGGLLGHRAAAAMPEPAAPKGCGGCACGGAGGCSALAALSGGN</sequence>
<gene>
    <name evidence="2" type="ORF">LX83_005825</name>
</gene>
<feature type="transmembrane region" description="Helical" evidence="1">
    <location>
        <begin position="132"/>
        <end position="153"/>
    </location>
</feature>
<dbReference type="InterPro" id="IPR025962">
    <property type="entry name" value="SdpI/YhfL"/>
</dbReference>
<organism evidence="2 3">
    <name type="scientific">Goodfellowiella coeruleoviolacea</name>
    <dbReference type="NCBI Taxonomy" id="334858"/>
    <lineage>
        <taxon>Bacteria</taxon>
        <taxon>Bacillati</taxon>
        <taxon>Actinomycetota</taxon>
        <taxon>Actinomycetes</taxon>
        <taxon>Pseudonocardiales</taxon>
        <taxon>Pseudonocardiaceae</taxon>
        <taxon>Goodfellowiella</taxon>
    </lineage>
</organism>
<dbReference type="AlphaFoldDB" id="A0AAE3GK51"/>
<proteinExistence type="predicted"/>
<keyword evidence="1" id="KW-0812">Transmembrane</keyword>
<feature type="transmembrane region" description="Helical" evidence="1">
    <location>
        <begin position="49"/>
        <end position="74"/>
    </location>
</feature>
<dbReference type="Proteomes" id="UP001206128">
    <property type="component" value="Unassembled WGS sequence"/>
</dbReference>
<name>A0AAE3GK51_9PSEU</name>
<evidence type="ECO:0000256" key="1">
    <source>
        <dbReference type="SAM" id="Phobius"/>
    </source>
</evidence>
<feature type="transmembrane region" description="Helical" evidence="1">
    <location>
        <begin position="107"/>
        <end position="126"/>
    </location>
</feature>